<reference evidence="3 4" key="1">
    <citation type="journal article" date="2020" name="Arch. Microbiol.">
        <title>The genome sequence of the giant phototrophic gammaproteobacterium Thiospirillum jenense gives insight into its physiological properties and phylogenetic relationships.</title>
        <authorList>
            <person name="Imhoff J.F."/>
            <person name="Meyer T.E."/>
            <person name="Kyndt J.A."/>
        </authorList>
    </citation>
    <scope>NUCLEOTIDE SEQUENCE [LARGE SCALE GENOMIC DNA]</scope>
    <source>
        <strain evidence="3 4">DSM 216</strain>
    </source>
</reference>
<evidence type="ECO:0000256" key="1">
    <source>
        <dbReference type="SAM" id="Phobius"/>
    </source>
</evidence>
<dbReference type="EMBL" id="JABVCQ010000001">
    <property type="protein sequence ID" value="MBB1124719.1"/>
    <property type="molecule type" value="Genomic_DNA"/>
</dbReference>
<keyword evidence="1" id="KW-0472">Membrane</keyword>
<dbReference type="InterPro" id="IPR036465">
    <property type="entry name" value="vWFA_dom_sf"/>
</dbReference>
<evidence type="ECO:0000259" key="2">
    <source>
        <dbReference type="PROSITE" id="PS50234"/>
    </source>
</evidence>
<protein>
    <submittedName>
        <fullName evidence="3">VWA domain-containing protein</fullName>
    </submittedName>
</protein>
<keyword evidence="1" id="KW-1133">Transmembrane helix</keyword>
<proteinExistence type="predicted"/>
<dbReference type="SMART" id="SM00327">
    <property type="entry name" value="VWA"/>
    <property type="match status" value="1"/>
</dbReference>
<keyword evidence="1" id="KW-0812">Transmembrane</keyword>
<dbReference type="PANTHER" id="PTHR22550">
    <property type="entry name" value="SPORE GERMINATION PROTEIN"/>
    <property type="match status" value="1"/>
</dbReference>
<feature type="transmembrane region" description="Helical" evidence="1">
    <location>
        <begin position="7"/>
        <end position="27"/>
    </location>
</feature>
<accession>A0A839HCF2</accession>
<dbReference type="PROSITE" id="PS50234">
    <property type="entry name" value="VWFA"/>
    <property type="match status" value="1"/>
</dbReference>
<organism evidence="3 4">
    <name type="scientific">Thiospirillum jenense</name>
    <dbReference type="NCBI Taxonomy" id="1653858"/>
    <lineage>
        <taxon>Bacteria</taxon>
        <taxon>Pseudomonadati</taxon>
        <taxon>Pseudomonadota</taxon>
        <taxon>Gammaproteobacteria</taxon>
        <taxon>Chromatiales</taxon>
        <taxon>Chromatiaceae</taxon>
        <taxon>Thiospirillum</taxon>
    </lineage>
</organism>
<dbReference type="InterPro" id="IPR002035">
    <property type="entry name" value="VWF_A"/>
</dbReference>
<dbReference type="PANTHER" id="PTHR22550:SF18">
    <property type="entry name" value="VWFA DOMAIN-CONTAINING PROTEIN"/>
    <property type="match status" value="1"/>
</dbReference>
<dbReference type="Pfam" id="PF00092">
    <property type="entry name" value="VWA"/>
    <property type="match status" value="1"/>
</dbReference>
<sequence>MTLTNFIFAHSWVFIALPLPALVYWLLPPPPPTVIVNENDALYLPAYAALLNQNESADYDSSSLPKRRWLFALAIIIWCLLIITAARPQWLGEPIALPVSGRDLLLAVDISGSMSEEDMVISNRVVDRLTAVKAVAGDFIERRIGDRVGLILFGQQAYLQAPLTFDRKTVRTLLFEAAIGLAGRETAVGDSIGLAVKRLRTRAAMNPDQLPPVLILLTDGANTAGVIAPQKAAELAAAAKIRIYTIGIGAEPRGFGLLLGNNPLDEETLTSIANLTGGRYFRARDVQELQRIYALLDQIEPVASDQTHWRPFKELFAWPLALALLLSIVLTRLVMLNKT</sequence>
<name>A0A839HCF2_9GAMM</name>
<dbReference type="AlphaFoldDB" id="A0A839HCF2"/>
<dbReference type="InterPro" id="IPR050768">
    <property type="entry name" value="UPF0353/GerABKA_families"/>
</dbReference>
<dbReference type="Proteomes" id="UP000548632">
    <property type="component" value="Unassembled WGS sequence"/>
</dbReference>
<feature type="transmembrane region" description="Helical" evidence="1">
    <location>
        <begin position="69"/>
        <end position="86"/>
    </location>
</feature>
<gene>
    <name evidence="3" type="ORF">HUK38_00550</name>
</gene>
<keyword evidence="4" id="KW-1185">Reference proteome</keyword>
<feature type="transmembrane region" description="Helical" evidence="1">
    <location>
        <begin position="315"/>
        <end position="335"/>
    </location>
</feature>
<comment type="caution">
    <text evidence="3">The sequence shown here is derived from an EMBL/GenBank/DDBJ whole genome shotgun (WGS) entry which is preliminary data.</text>
</comment>
<dbReference type="Gene3D" id="3.40.50.410">
    <property type="entry name" value="von Willebrand factor, type A domain"/>
    <property type="match status" value="1"/>
</dbReference>
<evidence type="ECO:0000313" key="3">
    <source>
        <dbReference type="EMBL" id="MBB1124719.1"/>
    </source>
</evidence>
<dbReference type="RefSeq" id="WP_182581818.1">
    <property type="nucleotide sequence ID" value="NZ_JABVCQ010000001.1"/>
</dbReference>
<evidence type="ECO:0000313" key="4">
    <source>
        <dbReference type="Proteomes" id="UP000548632"/>
    </source>
</evidence>
<dbReference type="SUPFAM" id="SSF53300">
    <property type="entry name" value="vWA-like"/>
    <property type="match status" value="1"/>
</dbReference>
<feature type="domain" description="VWFA" evidence="2">
    <location>
        <begin position="103"/>
        <end position="299"/>
    </location>
</feature>